<sequence length="2477" mass="271726">MPPPAKSADDCDNVWAVPCFSAYAVKGARAKACTACTWRGQDQTQLCPSQASKKSRKVGLFRPPECPAAMGGCQSSPSCADPAYQKVDAKTSTAAAQPLASDGTAEDLVGSPPIETTLESFVWVEEDMPEVDDGFQPDADKSMKHLIHQEKEIFQFDPVQEYDETLTTAESSAQMPWIRFLVLWACCSLASGTLSSQSIFVETLAEVGVFHSVCKNFAYGCADQISVLTSVFGVCQSIAYGFSAPIGLMYDLWGAKKTGTTGALSCAVGLLLACGSVFGAASGHDDISCNLLALGVLLCDFGSLLFSFSLVGFVWHIPHRQTLVIALISSTYQASAALPLLLQAGMKWLELPLHFVMLAWAAAVFAAAGVCSVVLPTQIEFLEQAKHVLGVPLPKPGGTGVPEMISRAVGIVRVHLTDHLVSGLALASALVLPALYSSLAAPYAELLFGHESDGKMLVKINVVGSAVAGLLLAPLAGMLADGFGLEAFTVLLAASALVASVTVGIASWPAQALCTSSAVLFTSCFSTYVWRYTLLYSPPSRFGTVQGIFSTALIIVSTPLSVAGMAAISLRPPGLNEYRVSMLACGLMGAVLMAHYVAYVRRYPPPDCPTMLPEDEAMLAKSFGCGNLDEVCEVTRVRRKSILIKKMGSNRSEDLLSLLAGMDVHKLMEMMAKRPVEDIAAMMEQEDSVFQQEVEEKHPGPEASITESSSVVEPQAGIRDRARYLARLVAAADAQADVNDECKYILEWQGMGEAVNPRRLQHRRGEEECEEGERPLTLSTLLAALKENREEIVAQTMSLLEAMTERHCVMEQNVKQVGEKQESLLQRLELLEGKFAKVDFQVSSTRTSDSEGGNHRPALIVGGYDADQHHEETLRLVKQHLCAINVDLDLSQAFVPGLRRGFAIVPLQKNAGESETDMRTRVQSILRAVREAKIVTGERREGGQRFLFAAMSQSPERRKRAQLAGKVKRLIIEEGGDPRNIEVEYGTANLWYNSVKIASGVTSAPEGAQAEKAGQRRTPKPLVEGGEADPPVHVLSWNVGGLTSAKALEVILALRRERIHPFANTLVVLLQEIICDPGKFHSELGELQMLFGKGTEDWRGNAVVHTANLRHSRGKVLPSAVSCILTSEELRFNAVSLHIPHHATLSQTEHILQQLEPHSNTTHKAVLGVDANETFSEAHTNKQVKAYTARGELLLHWFEAQELHFPQQAIHLPSHFPYNNRLAARRLDYVLSRHLLCDQGEVLQQRDIATSDHEPIAVPLTVLTRATHRGRPPPWTSRSLRSGGKVKLLLEEALHANGDPLQQIQKLAVSITEQRAWKKRAMHKIAEQDWNVKKVLVETSRDHSWEMALTEKDDWKTALRLHFEGIFHKQQPGGVATRMKKILHRLSYLCKSTPWQPFTMEDLYAIRLKWKNGKSCGPDMVSHEGLKAMLPHPVWGERLCELFNDMLYTARIAENMEASVTVLLAKVTQPTEWGDTRPITLSSVLLKSFGQLLLRRSGDVIQTPARLQWCRRGRQGIELIMILRRIARMAHDWGLEFYIAKLDIRKAFDSVFQESLAQHVSETVGEQGGHPWEARAWVALLHAEKIAVQVAGEDIPIRQSNGVRQGAPESPVAFGALVAKDLDTRRLPRRGLHLHPVKTDIIHNSEKKVTFDVAGQTVAAKGPHHVIHVLGSPLSFHGGTAMLVAEMQARARKAFWAHREAFTSGASLRDKLKLHVILVRQSALWACQTWPCHTSLLKAVNTVQLAQIRTMLGLKRQPTEEWATWNKRSLRRCRLALFHSGGTRWSSFVLSQIWTAIGHICRGDPVGRQIFCWRSLAWWDDQRAAGIPIKHAARFNAFMDIDRQLSDTAGKAWADLAHDRSAWAGLEEAFVSKYDVPWSSGKQSSLTNLAPNTSQNSDEQFLRAILDERAYDWDSDPWNNPQDDPDFARTGPLPQMLQPEYTQWIASGRRPPHFTGTVPPEITLPTSSGSTNWLPLTNGTTTTTTTSTATTSTTTTELNSPPTNSEHSRAVSADPPNQSDHTHLMQRSINGTFHQQLSHPPPPASYPPQQLPQPTATTQLMQLSISGTFHQQLSRPPPPLTSPPQQLPQPTAVTELQQHVVAVASTQSDSPPHYYAVAHNILHGGTDNLVNNVEAHLTRIAQLAQQLPGGGPIQTLAESALTDLLLDSQTESQLLRDLEIEQPERGLGEYTGDPPQQSAPAPEQPSKRARTNPDTNPTAAALQRIISKAQARMASAREHIYVSYYDIQHDVDVVLKWLNDYVFGLQNRGTSSSSSEVAPPGDTNTLQAVQEAMPALAAALYGVQRSSGNEHWQNLAEIAMMLQAILAGGIISHPADVIAENRGVLTSNLARARRSNRARGILLELRGLRGHLANWPICEINPVHAALLAALEDVEQLMHAGGQGALPSMDRGSTTVAGGNTSETGGTRPAADWWLHERHHGLGNAPGTEQRSPTEAMDSGSEQSHRRRRLHAALDGQ</sequence>
<keyword evidence="3" id="KW-0813">Transport</keyword>
<dbReference type="GO" id="GO:0006865">
    <property type="term" value="P:amino acid transport"/>
    <property type="evidence" value="ECO:0007669"/>
    <property type="project" value="UniProtKB-KW"/>
</dbReference>
<dbReference type="EMBL" id="LSRX01000749">
    <property type="protein sequence ID" value="OLP89693.1"/>
    <property type="molecule type" value="Genomic_DNA"/>
</dbReference>
<proteinExistence type="inferred from homology"/>
<evidence type="ECO:0000256" key="2">
    <source>
        <dbReference type="ARBA" id="ARBA00006595"/>
    </source>
</evidence>
<evidence type="ECO:0000256" key="8">
    <source>
        <dbReference type="SAM" id="MobiDB-lite"/>
    </source>
</evidence>
<keyword evidence="11" id="KW-1185">Reference proteome</keyword>
<feature type="region of interest" description="Disordered" evidence="8">
    <location>
        <begin position="2404"/>
        <end position="2477"/>
    </location>
</feature>
<reference evidence="10 11" key="1">
    <citation type="submission" date="2016-02" db="EMBL/GenBank/DDBJ databases">
        <title>Genome analysis of coral dinoflagellate symbionts highlights evolutionary adaptations to a symbiotic lifestyle.</title>
        <authorList>
            <person name="Aranda M."/>
            <person name="Li Y."/>
            <person name="Liew Y.J."/>
            <person name="Baumgarten S."/>
            <person name="Simakov O."/>
            <person name="Wilson M."/>
            <person name="Piel J."/>
            <person name="Ashoor H."/>
            <person name="Bougouffa S."/>
            <person name="Bajic V.B."/>
            <person name="Ryu T."/>
            <person name="Ravasi T."/>
            <person name="Bayer T."/>
            <person name="Micklem G."/>
            <person name="Kim H."/>
            <person name="Bhak J."/>
            <person name="Lajeunesse T.C."/>
            <person name="Voolstra C.R."/>
        </authorList>
    </citation>
    <scope>NUCLEOTIDE SEQUENCE [LARGE SCALE GENOMIC DNA]</scope>
    <source>
        <strain evidence="10 11">CCMP2467</strain>
    </source>
</reference>
<protein>
    <submittedName>
        <fullName evidence="10">Retrovirus-related Pol polyprotein from type-1 retrotransposable element R2</fullName>
    </submittedName>
</protein>
<feature type="transmembrane region" description="Helical" evidence="9">
    <location>
        <begin position="512"/>
        <end position="530"/>
    </location>
</feature>
<dbReference type="SUPFAM" id="SSF103473">
    <property type="entry name" value="MFS general substrate transporter"/>
    <property type="match status" value="1"/>
</dbReference>
<keyword evidence="7 9" id="KW-0472">Membrane</keyword>
<dbReference type="InterPro" id="IPR036691">
    <property type="entry name" value="Endo/exonu/phosph_ase_sf"/>
</dbReference>
<keyword evidence="4 9" id="KW-0812">Transmembrane</keyword>
<dbReference type="InterPro" id="IPR036259">
    <property type="entry name" value="MFS_trans_sf"/>
</dbReference>
<feature type="compositionally biased region" description="Low complexity" evidence="8">
    <location>
        <begin position="1971"/>
        <end position="2003"/>
    </location>
</feature>
<feature type="transmembrane region" description="Helical" evidence="9">
    <location>
        <begin position="354"/>
        <end position="375"/>
    </location>
</feature>
<evidence type="ECO:0000256" key="5">
    <source>
        <dbReference type="ARBA" id="ARBA00022970"/>
    </source>
</evidence>
<gene>
    <name evidence="10" type="ORF">AK812_SmicGene28813</name>
</gene>
<feature type="region of interest" description="Disordered" evidence="8">
    <location>
        <begin position="2070"/>
        <end position="2089"/>
    </location>
</feature>
<dbReference type="InterPro" id="IPR052599">
    <property type="entry name" value="SLC43A_AATransporter"/>
</dbReference>
<comment type="subcellular location">
    <subcellularLocation>
        <location evidence="1">Membrane</location>
        <topology evidence="1">Multi-pass membrane protein</topology>
    </subcellularLocation>
</comment>
<feature type="region of interest" description="Disordered" evidence="8">
    <location>
        <begin position="693"/>
        <end position="712"/>
    </location>
</feature>
<comment type="similarity">
    <text evidence="2">Belongs to the SLC43A transporter (TC 2.A.1.44) family.</text>
</comment>
<evidence type="ECO:0000313" key="11">
    <source>
        <dbReference type="Proteomes" id="UP000186817"/>
    </source>
</evidence>
<feature type="transmembrane region" description="Helical" evidence="9">
    <location>
        <begin position="262"/>
        <end position="280"/>
    </location>
</feature>
<feature type="region of interest" description="Disordered" evidence="8">
    <location>
        <begin position="1004"/>
        <end position="1027"/>
    </location>
</feature>
<dbReference type="CDD" id="cd06174">
    <property type="entry name" value="MFS"/>
    <property type="match status" value="1"/>
</dbReference>
<feature type="transmembrane region" description="Helical" evidence="9">
    <location>
        <begin position="542"/>
        <end position="568"/>
    </location>
</feature>
<feature type="transmembrane region" description="Helical" evidence="9">
    <location>
        <begin position="225"/>
        <end position="250"/>
    </location>
</feature>
<evidence type="ECO:0000256" key="9">
    <source>
        <dbReference type="SAM" id="Phobius"/>
    </source>
</evidence>
<organism evidence="10 11">
    <name type="scientific">Symbiodinium microadriaticum</name>
    <name type="common">Dinoflagellate</name>
    <name type="synonym">Zooxanthella microadriatica</name>
    <dbReference type="NCBI Taxonomy" id="2951"/>
    <lineage>
        <taxon>Eukaryota</taxon>
        <taxon>Sar</taxon>
        <taxon>Alveolata</taxon>
        <taxon>Dinophyceae</taxon>
        <taxon>Suessiales</taxon>
        <taxon>Symbiodiniaceae</taxon>
        <taxon>Symbiodinium</taxon>
    </lineage>
</organism>
<dbReference type="Proteomes" id="UP000186817">
    <property type="component" value="Unassembled WGS sequence"/>
</dbReference>
<accession>A0A1Q9D3E2</accession>
<dbReference type="Gene3D" id="3.60.10.10">
    <property type="entry name" value="Endonuclease/exonuclease/phosphatase"/>
    <property type="match status" value="1"/>
</dbReference>
<evidence type="ECO:0000256" key="3">
    <source>
        <dbReference type="ARBA" id="ARBA00022448"/>
    </source>
</evidence>
<feature type="compositionally biased region" description="Polar residues" evidence="8">
    <location>
        <begin position="2411"/>
        <end position="2425"/>
    </location>
</feature>
<feature type="region of interest" description="Disordered" evidence="8">
    <location>
        <begin position="2185"/>
        <end position="2218"/>
    </location>
</feature>
<comment type="caution">
    <text evidence="10">The sequence shown here is derived from an EMBL/GenBank/DDBJ whole genome shotgun (WGS) entry which is preliminary data.</text>
</comment>
<feature type="region of interest" description="Disordered" evidence="8">
    <location>
        <begin position="1962"/>
        <end position="2053"/>
    </location>
</feature>
<feature type="transmembrane region" description="Helical" evidence="9">
    <location>
        <begin position="580"/>
        <end position="599"/>
    </location>
</feature>
<feature type="transmembrane region" description="Helical" evidence="9">
    <location>
        <begin position="483"/>
        <end position="505"/>
    </location>
</feature>
<evidence type="ECO:0000256" key="4">
    <source>
        <dbReference type="ARBA" id="ARBA00022692"/>
    </source>
</evidence>
<dbReference type="GO" id="GO:0016020">
    <property type="term" value="C:membrane"/>
    <property type="evidence" value="ECO:0007669"/>
    <property type="project" value="UniProtKB-SubCell"/>
</dbReference>
<evidence type="ECO:0000256" key="1">
    <source>
        <dbReference type="ARBA" id="ARBA00004141"/>
    </source>
</evidence>
<keyword evidence="6 9" id="KW-1133">Transmembrane helix</keyword>
<feature type="transmembrane region" description="Helical" evidence="9">
    <location>
        <begin position="456"/>
        <end position="477"/>
    </location>
</feature>
<evidence type="ECO:0000256" key="6">
    <source>
        <dbReference type="ARBA" id="ARBA00022989"/>
    </source>
</evidence>
<evidence type="ECO:0000313" key="10">
    <source>
        <dbReference type="EMBL" id="OLP89693.1"/>
    </source>
</evidence>
<feature type="transmembrane region" description="Helical" evidence="9">
    <location>
        <begin position="292"/>
        <end position="317"/>
    </location>
</feature>
<feature type="compositionally biased region" description="Polar residues" evidence="8">
    <location>
        <begin position="2015"/>
        <end position="2038"/>
    </location>
</feature>
<dbReference type="SUPFAM" id="SSF56219">
    <property type="entry name" value="DNase I-like"/>
    <property type="match status" value="1"/>
</dbReference>
<dbReference type="PANTHER" id="PTHR20772:SF2">
    <property type="entry name" value="PROTEIN FMP42"/>
    <property type="match status" value="1"/>
</dbReference>
<dbReference type="OrthoDB" id="442695at2759"/>
<keyword evidence="5" id="KW-0029">Amino-acid transport</keyword>
<feature type="transmembrane region" description="Helical" evidence="9">
    <location>
        <begin position="323"/>
        <end position="342"/>
    </location>
</feature>
<feature type="compositionally biased region" description="Pro residues" evidence="8">
    <location>
        <begin position="2039"/>
        <end position="2051"/>
    </location>
</feature>
<name>A0A1Q9D3E2_SYMMI</name>
<dbReference type="PANTHER" id="PTHR20772">
    <property type="entry name" value="PROTEIN FMP42"/>
    <property type="match status" value="1"/>
</dbReference>
<evidence type="ECO:0000256" key="7">
    <source>
        <dbReference type="ARBA" id="ARBA00023136"/>
    </source>
</evidence>
<feature type="compositionally biased region" description="Pro residues" evidence="8">
    <location>
        <begin position="2075"/>
        <end position="2087"/>
    </location>
</feature>